<sequence length="454" mass="52675">MSKITQIYNEYVDIVRSDMPQAKKSAQDMLDYILNSTAKYHGRCVKSLHVPKLITDEEVELFKNLVTTLYGIFDKVIAEYMVNSEYRKLFGFDKRLEELIMRKPVYSSNIPIARVDIFLDENTHDFKFCEFNTDGTSAMNEDRELCKAVAVTQAFRKFTEKHRVRTFELFDSWVDAATDIYRDYCSRKNIGAHKATVCITDFMESATENEFNIFREAFENAGYNAYVCEIRELRHHDGKLYTPDGHVIDIVYRRAVTSDIMAHYDEVTQFIDAVKEEDVCLLGDFRTQIVHNKMIYKVLHDDMTKKLLTDDEQSYVEAHVPYTVVFNDESLGRKYSDTTLGEAVTGNREGWIIKPEDSYGSKGVHAGVECTQEEWENFLKENINKGYILQEFVHPYKTENVDFSKDDDWHLYSNLTGLFVYNGKFAGVYSRISACEMISTQYSEMSIPTFVVEA</sequence>
<reference evidence="1 2" key="1">
    <citation type="submission" date="2008-11" db="EMBL/GenBank/DDBJ databases">
        <title>Draft genome sequence of Bacteroides pectinophilus (ATCC 43243).</title>
        <authorList>
            <person name="Sudarsanam P."/>
            <person name="Ley R."/>
            <person name="Guruge J."/>
            <person name="Turnbaugh P.J."/>
            <person name="Mahowald M."/>
            <person name="Liep D."/>
            <person name="Gordon J."/>
        </authorList>
    </citation>
    <scope>NUCLEOTIDE SEQUENCE [LARGE SCALE GENOMIC DNA]</scope>
    <source>
        <strain evidence="1 2">ATCC 43243</strain>
    </source>
</reference>
<evidence type="ECO:0000313" key="2">
    <source>
        <dbReference type="Proteomes" id="UP000003136"/>
    </source>
</evidence>
<dbReference type="Proteomes" id="UP000003136">
    <property type="component" value="Unassembled WGS sequence"/>
</dbReference>
<protein>
    <recommendedName>
        <fullName evidence="3">Glutathionylspermidine synthase pre-ATP-grasp-like domain-containing protein</fullName>
    </recommendedName>
</protein>
<evidence type="ECO:0000313" key="1">
    <source>
        <dbReference type="EMBL" id="EEC58010.1"/>
    </source>
</evidence>
<accession>B7AQN8</accession>
<proteinExistence type="predicted"/>
<dbReference type="SUPFAM" id="SSF56059">
    <property type="entry name" value="Glutathione synthetase ATP-binding domain-like"/>
    <property type="match status" value="1"/>
</dbReference>
<dbReference type="EMBL" id="ABVQ01000035">
    <property type="protein sequence ID" value="EEC58010.1"/>
    <property type="molecule type" value="Genomic_DNA"/>
</dbReference>
<dbReference type="HOGENOM" id="CLU_045981_1_0_9"/>
<dbReference type="STRING" id="483218.BACPEC_00995"/>
<dbReference type="AlphaFoldDB" id="B7AQN8"/>
<gene>
    <name evidence="1" type="ORF">BACPEC_00995</name>
</gene>
<dbReference type="eggNOG" id="COG2308">
    <property type="taxonomic scope" value="Bacteria"/>
</dbReference>
<name>B7AQN8_9FIRM</name>
<organism evidence="1 2">
    <name type="scientific">[Bacteroides] pectinophilus ATCC 43243</name>
    <dbReference type="NCBI Taxonomy" id="483218"/>
    <lineage>
        <taxon>Bacteria</taxon>
        <taxon>Bacillati</taxon>
        <taxon>Bacillota</taxon>
        <taxon>Clostridia</taxon>
        <taxon>Eubacteriales</taxon>
    </lineage>
</organism>
<evidence type="ECO:0008006" key="3">
    <source>
        <dbReference type="Google" id="ProtNLM"/>
    </source>
</evidence>
<reference evidence="1 2" key="2">
    <citation type="submission" date="2008-11" db="EMBL/GenBank/DDBJ databases">
        <authorList>
            <person name="Fulton L."/>
            <person name="Clifton S."/>
            <person name="Fulton B."/>
            <person name="Xu J."/>
            <person name="Minx P."/>
            <person name="Pepin K.H."/>
            <person name="Johnson M."/>
            <person name="Bhonagiri V."/>
            <person name="Nash W.E."/>
            <person name="Mardis E.R."/>
            <person name="Wilson R.K."/>
        </authorList>
    </citation>
    <scope>NUCLEOTIDE SEQUENCE [LARGE SCALE GENOMIC DNA]</scope>
    <source>
        <strain evidence="1 2">ATCC 43243</strain>
    </source>
</reference>
<keyword evidence="2" id="KW-1185">Reference proteome</keyword>
<comment type="caution">
    <text evidence="1">The sequence shown here is derived from an EMBL/GenBank/DDBJ whole genome shotgun (WGS) entry which is preliminary data.</text>
</comment>